<feature type="domain" description="Tyr recombinase" evidence="5">
    <location>
        <begin position="182"/>
        <end position="360"/>
    </location>
</feature>
<dbReference type="CDD" id="cd00801">
    <property type="entry name" value="INT_P4_C"/>
    <property type="match status" value="1"/>
</dbReference>
<evidence type="ECO:0000313" key="6">
    <source>
        <dbReference type="EMBL" id="BAR57717.1"/>
    </source>
</evidence>
<accession>A0A0E4BQM6</accession>
<evidence type="ECO:0000259" key="5">
    <source>
        <dbReference type="PROSITE" id="PS51898"/>
    </source>
</evidence>
<dbReference type="Proteomes" id="UP000063308">
    <property type="component" value="Chromosome"/>
</dbReference>
<proteinExistence type="inferred from homology"/>
<organism evidence="6 7">
    <name type="scientific">Bradyrhizobium diazoefficiens</name>
    <dbReference type="NCBI Taxonomy" id="1355477"/>
    <lineage>
        <taxon>Bacteria</taxon>
        <taxon>Pseudomonadati</taxon>
        <taxon>Pseudomonadota</taxon>
        <taxon>Alphaproteobacteria</taxon>
        <taxon>Hyphomicrobiales</taxon>
        <taxon>Nitrobacteraceae</taxon>
        <taxon>Bradyrhizobium</taxon>
    </lineage>
</organism>
<dbReference type="Pfam" id="PF13356">
    <property type="entry name" value="Arm-DNA-bind_3"/>
    <property type="match status" value="1"/>
</dbReference>
<dbReference type="Gene3D" id="1.10.150.130">
    <property type="match status" value="1"/>
</dbReference>
<dbReference type="AlphaFoldDB" id="A0A0E4BQM6"/>
<dbReference type="InterPro" id="IPR013762">
    <property type="entry name" value="Integrase-like_cat_sf"/>
</dbReference>
<reference evidence="6 7" key="1">
    <citation type="submission" date="2014-11" db="EMBL/GenBank/DDBJ databases">
        <title>Symbiosis island explosion on the genome of extra-slow-growing strains of soybean bradyrhizobia with massive insertion sequences.</title>
        <authorList>
            <person name="Iida T."/>
            <person name="Minamisawa K."/>
        </authorList>
    </citation>
    <scope>NUCLEOTIDE SEQUENCE [LARGE SCALE GENOMIC DNA]</scope>
    <source>
        <strain evidence="6 7">NK6</strain>
    </source>
</reference>
<dbReference type="InterPro" id="IPR010998">
    <property type="entry name" value="Integrase_recombinase_N"/>
</dbReference>
<gene>
    <name evidence="6" type="ORF">NK6_4550</name>
</gene>
<dbReference type="PANTHER" id="PTHR30629:SF2">
    <property type="entry name" value="PROPHAGE INTEGRASE INTS-RELATED"/>
    <property type="match status" value="1"/>
</dbReference>
<dbReference type="GO" id="GO:0003677">
    <property type="term" value="F:DNA binding"/>
    <property type="evidence" value="ECO:0007669"/>
    <property type="project" value="UniProtKB-KW"/>
</dbReference>
<dbReference type="InterPro" id="IPR025166">
    <property type="entry name" value="Integrase_DNA_bind_dom"/>
</dbReference>
<dbReference type="InterPro" id="IPR050808">
    <property type="entry name" value="Phage_Integrase"/>
</dbReference>
<dbReference type="Gene3D" id="1.10.443.10">
    <property type="entry name" value="Intergrase catalytic core"/>
    <property type="match status" value="1"/>
</dbReference>
<keyword evidence="3" id="KW-0238">DNA-binding</keyword>
<dbReference type="EMBL" id="AP014685">
    <property type="protein sequence ID" value="BAR57717.1"/>
    <property type="molecule type" value="Genomic_DNA"/>
</dbReference>
<dbReference type="Gene3D" id="3.30.160.390">
    <property type="entry name" value="Integrase, DNA-binding domain"/>
    <property type="match status" value="1"/>
</dbReference>
<keyword evidence="4" id="KW-0233">DNA recombination</keyword>
<dbReference type="GO" id="GO:0015074">
    <property type="term" value="P:DNA integration"/>
    <property type="evidence" value="ECO:0007669"/>
    <property type="project" value="UniProtKB-KW"/>
</dbReference>
<evidence type="ECO:0000256" key="2">
    <source>
        <dbReference type="ARBA" id="ARBA00022908"/>
    </source>
</evidence>
<evidence type="ECO:0000313" key="7">
    <source>
        <dbReference type="Proteomes" id="UP000063308"/>
    </source>
</evidence>
<evidence type="ECO:0000256" key="1">
    <source>
        <dbReference type="ARBA" id="ARBA00008857"/>
    </source>
</evidence>
<comment type="similarity">
    <text evidence="1">Belongs to the 'phage' integrase family.</text>
</comment>
<dbReference type="GO" id="GO:0006310">
    <property type="term" value="P:DNA recombination"/>
    <property type="evidence" value="ECO:0007669"/>
    <property type="project" value="UniProtKB-KW"/>
</dbReference>
<dbReference type="Pfam" id="PF00589">
    <property type="entry name" value="Phage_integrase"/>
    <property type="match status" value="1"/>
</dbReference>
<evidence type="ECO:0000256" key="3">
    <source>
        <dbReference type="ARBA" id="ARBA00023125"/>
    </source>
</evidence>
<dbReference type="InterPro" id="IPR011010">
    <property type="entry name" value="DNA_brk_join_enz"/>
</dbReference>
<dbReference type="InterPro" id="IPR002104">
    <property type="entry name" value="Integrase_catalytic"/>
</dbReference>
<keyword evidence="2" id="KW-0229">DNA integration</keyword>
<dbReference type="InterPro" id="IPR038488">
    <property type="entry name" value="Integrase_DNA-bd_sf"/>
</dbReference>
<dbReference type="SUPFAM" id="SSF56349">
    <property type="entry name" value="DNA breaking-rejoining enzymes"/>
    <property type="match status" value="1"/>
</dbReference>
<dbReference type="PANTHER" id="PTHR30629">
    <property type="entry name" value="PROPHAGE INTEGRASE"/>
    <property type="match status" value="1"/>
</dbReference>
<evidence type="ECO:0000256" key="4">
    <source>
        <dbReference type="ARBA" id="ARBA00023172"/>
    </source>
</evidence>
<protein>
    <submittedName>
        <fullName evidence="6">Site-specific integrase/recombinase</fullName>
    </submittedName>
</protein>
<sequence length="372" mass="42401">MPHIKLSDVGLRSLPLPPKGTVDYWDLTLPSFACRVSQGGAKTFILKTYNSRRAIGRWPLISLAAARREAKRILAEKTLGRIQPQSITVAKARELFLKEKEKARRVRTVQDLKDRLDRHFDIPGQLGKVTHNQIVRRLEAIKTPQEFNAALRVGRTFFTWCTNRRHITENPTTGIDRRSVPSRTRVLSDEELKKVWTACSEPHKDMPESYRTIVKLLILTGQRKTEVAGLDKAHVSHNQRTVSLPGTLTKNKRDHELPVGNLAQSILAPLLTCNSLLFPARGRSTPFNGWSKSKKALDKASGVTKWTLHDLRRTYRTIHARIGTMPHIAERLVNHVSSRSGVEDIYDRHTYLPEMALAMENYEHYLLQNVLP</sequence>
<dbReference type="PROSITE" id="PS51898">
    <property type="entry name" value="TYR_RECOMBINASE"/>
    <property type="match status" value="1"/>
</dbReference>
<name>A0A0E4BQM6_9BRAD</name>